<reference evidence="1 2" key="1">
    <citation type="submission" date="2023-05" db="EMBL/GenBank/DDBJ databases">
        <title>[ruminococcus] sp. nov., isolated from a pig farm feces dump.</title>
        <authorList>
            <person name="Chang Y.-H."/>
        </authorList>
    </citation>
    <scope>NUCLEOTIDE SEQUENCE [LARGE SCALE GENOMIC DNA]</scope>
    <source>
        <strain evidence="1 2">YH-rum2234</strain>
    </source>
</reference>
<evidence type="ECO:0000313" key="2">
    <source>
        <dbReference type="Proteomes" id="UP001300383"/>
    </source>
</evidence>
<dbReference type="AlphaFoldDB" id="A0AAP4EWZ0"/>
<protein>
    <submittedName>
        <fullName evidence="1">Uncharacterized protein</fullName>
    </submittedName>
</protein>
<organism evidence="1 2">
    <name type="scientific">Fusibacillus kribbianus</name>
    <dbReference type="NCBI Taxonomy" id="3044208"/>
    <lineage>
        <taxon>Bacteria</taxon>
        <taxon>Bacillati</taxon>
        <taxon>Bacillota</taxon>
        <taxon>Clostridia</taxon>
        <taxon>Lachnospirales</taxon>
        <taxon>Lachnospiraceae</taxon>
        <taxon>Fusibacillus</taxon>
    </lineage>
</organism>
<dbReference type="EMBL" id="JASGBQ010000001">
    <property type="protein sequence ID" value="MDI9241197.1"/>
    <property type="molecule type" value="Genomic_DNA"/>
</dbReference>
<sequence>MSKKIDERIPQNSGEGSGFKNYYGIQSPWNRIYSYQEALHYASRFESVLSAATLQALRIIVPDYAERAQLMCEEAYARLYNTGKYYGDDDGFGIHPFFCGQFAGALIGDKGDDALLMCGRCQDFGTYRAEKELDVCDWDICGSELCRTTTMSLQGQAAASAERRRKGPDIDYMMVEAKGCGDRHCRIIAESREKYPAPPHELWQSFGPAVTDEYKKYTQEEDCVEESMMFREECGYHFVNGTNNTTDSSNQMINMSTGASLYILPAIAETVKRGYVTRAQADHILKCVLEASGKAMFGERYAIKGCRDWMGVPDSIGEDGRVMGGLIEMLLQSLVCKYDVEAFNKNEVILAIDRTGLEITGTKDVPEAHLWMWQGMIKTLVNVQWSLWEEESPKGKMRIKIAKKIDKFM</sequence>
<name>A0AAP4EWZ0_9FIRM</name>
<dbReference type="RefSeq" id="WP_283229699.1">
    <property type="nucleotide sequence ID" value="NZ_JASGBQ010000001.1"/>
</dbReference>
<dbReference type="Proteomes" id="UP001300383">
    <property type="component" value="Unassembled WGS sequence"/>
</dbReference>
<comment type="caution">
    <text evidence="1">The sequence shown here is derived from an EMBL/GenBank/DDBJ whole genome shotgun (WGS) entry which is preliminary data.</text>
</comment>
<accession>A0AAP4EWZ0</accession>
<keyword evidence="2" id="KW-1185">Reference proteome</keyword>
<gene>
    <name evidence="1" type="ORF">QJ036_01720</name>
</gene>
<proteinExistence type="predicted"/>
<evidence type="ECO:0000313" key="1">
    <source>
        <dbReference type="EMBL" id="MDI9241197.1"/>
    </source>
</evidence>